<evidence type="ECO:0000313" key="1">
    <source>
        <dbReference type="EMBL" id="KKL97575.1"/>
    </source>
</evidence>
<dbReference type="Pfam" id="PF05869">
    <property type="entry name" value="Dam"/>
    <property type="match status" value="1"/>
</dbReference>
<gene>
    <name evidence="1" type="ORF">LCGC14_1833080</name>
</gene>
<proteinExistence type="predicted"/>
<dbReference type="InterPro" id="IPR008593">
    <property type="entry name" value="Dam_MeTrfase"/>
</dbReference>
<dbReference type="AlphaFoldDB" id="A0A0F9IUZ9"/>
<comment type="caution">
    <text evidence="1">The sequence shown here is derived from an EMBL/GenBank/DDBJ whole genome shotgun (WGS) entry which is preliminary data.</text>
</comment>
<protein>
    <recommendedName>
        <fullName evidence="2">Adenine methyltransferase</fullName>
    </recommendedName>
</protein>
<dbReference type="GO" id="GO:0009007">
    <property type="term" value="F:site-specific DNA-methyltransferase (adenine-specific) activity"/>
    <property type="evidence" value="ECO:0007669"/>
    <property type="project" value="InterPro"/>
</dbReference>
<dbReference type="EMBL" id="LAZR01018134">
    <property type="protein sequence ID" value="KKL97575.1"/>
    <property type="molecule type" value="Genomic_DNA"/>
</dbReference>
<evidence type="ECO:0008006" key="2">
    <source>
        <dbReference type="Google" id="ProtNLM"/>
    </source>
</evidence>
<accession>A0A0F9IUZ9</accession>
<reference evidence="1" key="1">
    <citation type="journal article" date="2015" name="Nature">
        <title>Complex archaea that bridge the gap between prokaryotes and eukaryotes.</title>
        <authorList>
            <person name="Spang A."/>
            <person name="Saw J.H."/>
            <person name="Jorgensen S.L."/>
            <person name="Zaremba-Niedzwiedzka K."/>
            <person name="Martijn J."/>
            <person name="Lind A.E."/>
            <person name="van Eijk R."/>
            <person name="Schleper C."/>
            <person name="Guy L."/>
            <person name="Ettema T.J."/>
        </authorList>
    </citation>
    <scope>NUCLEOTIDE SEQUENCE</scope>
</reference>
<name>A0A0F9IUZ9_9ZZZZ</name>
<dbReference type="GO" id="GO:0009307">
    <property type="term" value="P:DNA restriction-modification system"/>
    <property type="evidence" value="ECO:0007669"/>
    <property type="project" value="InterPro"/>
</dbReference>
<organism evidence="1">
    <name type="scientific">marine sediment metagenome</name>
    <dbReference type="NCBI Taxonomy" id="412755"/>
    <lineage>
        <taxon>unclassified sequences</taxon>
        <taxon>metagenomes</taxon>
        <taxon>ecological metagenomes</taxon>
    </lineage>
</organism>
<dbReference type="GO" id="GO:0003677">
    <property type="term" value="F:DNA binding"/>
    <property type="evidence" value="ECO:0007669"/>
    <property type="project" value="InterPro"/>
</dbReference>
<sequence length="163" mass="18591">MKKNFNSNTENSDQWYTPRDITDSLGKFDLDPCTSEKCKLPIIASTNYTVLGLHRAWKGRVWCNPPYGNDTFDWIKKLADHGNGIALIFARTETKGFHAQIWERADAIFFFKGRLRFFRKDGTRGGSGNAPSCLVAYGRNNVIELKRSILKGKFILLSTYMTV</sequence>